<keyword evidence="2" id="KW-1185">Reference proteome</keyword>
<dbReference type="Pfam" id="PF14113">
    <property type="entry name" value="Tae4"/>
    <property type="match status" value="1"/>
</dbReference>
<dbReference type="Proteomes" id="UP001499994">
    <property type="component" value="Unassembled WGS sequence"/>
</dbReference>
<sequence length="163" mass="18376">MKPLFSQLKENHYSSNRLSPDFVSSETVYSEIGYDYHEVIRNNPAFENTCAIRMSLALLKCNVAFSGRFLIKAGALKGKKIEPGAKLLADQLYTPNVFGKAEIFTDLRQAGSALRNRKGIIFFHQIVGYGGGHMDLLEPQGDNLACHSACFVNCKEMWFWEFN</sequence>
<proteinExistence type="predicted"/>
<organism evidence="1 2">
    <name type="scientific">Gibbsiella dentisursi</name>
    <dbReference type="NCBI Taxonomy" id="796890"/>
    <lineage>
        <taxon>Bacteria</taxon>
        <taxon>Pseudomonadati</taxon>
        <taxon>Pseudomonadota</taxon>
        <taxon>Gammaproteobacteria</taxon>
        <taxon>Enterobacterales</taxon>
        <taxon>Yersiniaceae</taxon>
        <taxon>Gibbsiella</taxon>
    </lineage>
</organism>
<dbReference type="Gene3D" id="3.90.1720.80">
    <property type="match status" value="1"/>
</dbReference>
<dbReference type="RefSeq" id="WP_346080599.1">
    <property type="nucleotide sequence ID" value="NZ_BAABDG010000002.1"/>
</dbReference>
<evidence type="ECO:0000313" key="1">
    <source>
        <dbReference type="EMBL" id="GAA3894283.1"/>
    </source>
</evidence>
<accession>A0ABP7L4P6</accession>
<dbReference type="InterPro" id="IPR025562">
    <property type="entry name" value="Tae4"/>
</dbReference>
<comment type="caution">
    <text evidence="1">The sequence shown here is derived from an EMBL/GenBank/DDBJ whole genome shotgun (WGS) entry which is preliminary data.</text>
</comment>
<evidence type="ECO:0000313" key="2">
    <source>
        <dbReference type="Proteomes" id="UP001499994"/>
    </source>
</evidence>
<protein>
    <submittedName>
        <fullName evidence="1">Type VI secretion system amidase effector protein Tae4</fullName>
    </submittedName>
</protein>
<dbReference type="EMBL" id="BAABDG010000002">
    <property type="protein sequence ID" value="GAA3894283.1"/>
    <property type="molecule type" value="Genomic_DNA"/>
</dbReference>
<reference evidence="2" key="1">
    <citation type="journal article" date="2019" name="Int. J. Syst. Evol. Microbiol.">
        <title>The Global Catalogue of Microorganisms (GCM) 10K type strain sequencing project: providing services to taxonomists for standard genome sequencing and annotation.</title>
        <authorList>
            <consortium name="The Broad Institute Genomics Platform"/>
            <consortium name="The Broad Institute Genome Sequencing Center for Infectious Disease"/>
            <person name="Wu L."/>
            <person name="Ma J."/>
        </authorList>
    </citation>
    <scope>NUCLEOTIDE SEQUENCE [LARGE SCALE GENOMIC DNA]</scope>
    <source>
        <strain evidence="2">JCM 17201</strain>
    </source>
</reference>
<gene>
    <name evidence="1" type="ORF">GCM10022405_19720</name>
</gene>
<name>A0ABP7L4P6_9GAMM</name>
<dbReference type="Gene3D" id="4.10.280.80">
    <property type="match status" value="1"/>
</dbReference>